<keyword evidence="2" id="KW-0472">Membrane</keyword>
<dbReference type="Pfam" id="PF13968">
    <property type="entry name" value="DUF4220"/>
    <property type="match status" value="1"/>
</dbReference>
<name>A0A2T7E8E1_9POAL</name>
<feature type="domain" description="DUF4220" evidence="3">
    <location>
        <begin position="1"/>
        <end position="317"/>
    </location>
</feature>
<dbReference type="PANTHER" id="PTHR31325">
    <property type="entry name" value="OS01G0798800 PROTEIN-RELATED"/>
    <property type="match status" value="1"/>
</dbReference>
<keyword evidence="2" id="KW-0812">Transmembrane</keyword>
<evidence type="ECO:0000313" key="4">
    <source>
        <dbReference type="EMBL" id="PUZ64089.1"/>
    </source>
</evidence>
<feature type="transmembrane region" description="Helical" evidence="2">
    <location>
        <begin position="265"/>
        <end position="290"/>
    </location>
</feature>
<evidence type="ECO:0000259" key="3">
    <source>
        <dbReference type="Pfam" id="PF13968"/>
    </source>
</evidence>
<feature type="transmembrane region" description="Helical" evidence="2">
    <location>
        <begin position="232"/>
        <end position="253"/>
    </location>
</feature>
<sequence>MSFWAPFVLVHLGGQDTITAFSKQDNELYWRHLLNLVTQVAVAGYVVGKASWPDARLRAAVALVFLSGCFKYAERIGCLYMASPERIRWWSRNVLSRELTGRWYGLLPGVNLPGVKFSKTREETRREAEAVRKTSDLLPSLMSKGSSRRDGQFWDAVSVKNDVISVDAPLNQTHNITIAADDLPDMFSKFMSSESRYNAYEHVGAVLGICYRRLYTKSFFREHRYTYSYRQFVLSGIFTWVPTPVALALFMAAEKGYQLHASSRADIWVSYLLLVGAVALDVSSAALFIFCYLTNCNKPECCKKEWSQKIGQYSVIKSAGMSRFIKRWLFSCCDRTQPDQVSIKKFILDTLLVSGTRKEWNIASTRGQLALRRWTNRPPREHSGDSTRTTLEALEETVRSGFDFPTSVLIWHIATDICYYSDQVKEHNSRREEKMKDHKKMSRELSQYVMYLVFKCGVMLTTNSEIVYHNTRGEIEDLWQVDLGEKDVVMRLFQGKEKQQQGSKDEIQTEQHEESEEKQDTDEIQIECDEESPDIDSGSYNHMTKLQQSFQALKSSVLPRARAVAQELISIKDEADRWELIAAVWAEMLYYTAARCGGGFHYEHLSTGGEFVTHVLVLMYLLGPFLPPAYQ</sequence>
<dbReference type="AlphaFoldDB" id="A0A2T7E8E1"/>
<dbReference type="EMBL" id="CM009751">
    <property type="protein sequence ID" value="PUZ64089.1"/>
    <property type="molecule type" value="Genomic_DNA"/>
</dbReference>
<proteinExistence type="predicted"/>
<reference evidence="4 5" key="1">
    <citation type="submission" date="2018-04" db="EMBL/GenBank/DDBJ databases">
        <title>WGS assembly of Panicum hallii var. hallii HAL2.</title>
        <authorList>
            <person name="Lovell J."/>
            <person name="Jenkins J."/>
            <person name="Lowry D."/>
            <person name="Mamidi S."/>
            <person name="Sreedasyam A."/>
            <person name="Weng X."/>
            <person name="Barry K."/>
            <person name="Bonette J."/>
            <person name="Campitelli B."/>
            <person name="Daum C."/>
            <person name="Gordon S."/>
            <person name="Gould B."/>
            <person name="Lipzen A."/>
            <person name="MacQueen A."/>
            <person name="Palacio-Mejia J."/>
            <person name="Plott C."/>
            <person name="Shakirov E."/>
            <person name="Shu S."/>
            <person name="Yoshinaga Y."/>
            <person name="Zane M."/>
            <person name="Rokhsar D."/>
            <person name="Grimwood J."/>
            <person name="Schmutz J."/>
            <person name="Juenger T."/>
        </authorList>
    </citation>
    <scope>NUCLEOTIDE SEQUENCE [LARGE SCALE GENOMIC DNA]</scope>
    <source>
        <strain evidence="5">cv. HAL2</strain>
    </source>
</reference>
<protein>
    <recommendedName>
        <fullName evidence="3">DUF4220 domain-containing protein</fullName>
    </recommendedName>
</protein>
<dbReference type="InterPro" id="IPR025315">
    <property type="entry name" value="DUF4220"/>
</dbReference>
<organism evidence="4 5">
    <name type="scientific">Panicum hallii var. hallii</name>
    <dbReference type="NCBI Taxonomy" id="1504633"/>
    <lineage>
        <taxon>Eukaryota</taxon>
        <taxon>Viridiplantae</taxon>
        <taxon>Streptophyta</taxon>
        <taxon>Embryophyta</taxon>
        <taxon>Tracheophyta</taxon>
        <taxon>Spermatophyta</taxon>
        <taxon>Magnoliopsida</taxon>
        <taxon>Liliopsida</taxon>
        <taxon>Poales</taxon>
        <taxon>Poaceae</taxon>
        <taxon>PACMAD clade</taxon>
        <taxon>Panicoideae</taxon>
        <taxon>Panicodae</taxon>
        <taxon>Paniceae</taxon>
        <taxon>Panicinae</taxon>
        <taxon>Panicum</taxon>
        <taxon>Panicum sect. Panicum</taxon>
    </lineage>
</organism>
<gene>
    <name evidence="4" type="ORF">GQ55_3G116100</name>
</gene>
<dbReference type="Proteomes" id="UP000244336">
    <property type="component" value="Chromosome 3"/>
</dbReference>
<dbReference type="InterPro" id="IPR007658">
    <property type="entry name" value="DUF594"/>
</dbReference>
<evidence type="ECO:0000313" key="5">
    <source>
        <dbReference type="Proteomes" id="UP000244336"/>
    </source>
</evidence>
<dbReference type="STRING" id="1504633.A0A2T7E8E1"/>
<dbReference type="Pfam" id="PF04578">
    <property type="entry name" value="DUF594"/>
    <property type="match status" value="1"/>
</dbReference>
<keyword evidence="5" id="KW-1185">Reference proteome</keyword>
<evidence type="ECO:0000256" key="1">
    <source>
        <dbReference type="SAM" id="MobiDB-lite"/>
    </source>
</evidence>
<accession>A0A2T7E8E1</accession>
<keyword evidence="2" id="KW-1133">Transmembrane helix</keyword>
<feature type="region of interest" description="Disordered" evidence="1">
    <location>
        <begin position="495"/>
        <end position="524"/>
    </location>
</feature>
<dbReference type="OrthoDB" id="681718at2759"/>
<evidence type="ECO:0000256" key="2">
    <source>
        <dbReference type="SAM" id="Phobius"/>
    </source>
</evidence>
<dbReference type="Gramene" id="PUZ64089">
    <property type="protein sequence ID" value="PUZ64089"/>
    <property type="gene ID" value="GQ55_3G116100"/>
</dbReference>
<feature type="compositionally biased region" description="Acidic residues" evidence="1">
    <location>
        <begin position="513"/>
        <end position="524"/>
    </location>
</feature>
<feature type="compositionally biased region" description="Basic and acidic residues" evidence="1">
    <location>
        <begin position="495"/>
        <end position="512"/>
    </location>
</feature>